<dbReference type="PANTHER" id="PTHR24409:SF295">
    <property type="entry name" value="AZ2-RELATED"/>
    <property type="match status" value="1"/>
</dbReference>
<dbReference type="EMBL" id="ML122288">
    <property type="protein sequence ID" value="RPD56332.1"/>
    <property type="molecule type" value="Genomic_DNA"/>
</dbReference>
<dbReference type="InterPro" id="IPR017907">
    <property type="entry name" value="Znf_RING_CS"/>
</dbReference>
<dbReference type="GO" id="GO:0008270">
    <property type="term" value="F:zinc ion binding"/>
    <property type="evidence" value="ECO:0007669"/>
    <property type="project" value="UniProtKB-KW"/>
</dbReference>
<dbReference type="Gene3D" id="3.30.40.10">
    <property type="entry name" value="Zinc/RING finger domain, C3HC4 (zinc finger)"/>
    <property type="match status" value="1"/>
</dbReference>
<dbReference type="AlphaFoldDB" id="A0A5C2RZ36"/>
<dbReference type="GO" id="GO:0000977">
    <property type="term" value="F:RNA polymerase II transcription regulatory region sequence-specific DNA binding"/>
    <property type="evidence" value="ECO:0007669"/>
    <property type="project" value="TreeGrafter"/>
</dbReference>
<evidence type="ECO:0000256" key="2">
    <source>
        <dbReference type="ARBA" id="ARBA00022737"/>
    </source>
</evidence>
<protein>
    <recommendedName>
        <fullName evidence="11">RING-type domain-containing protein</fullName>
    </recommendedName>
</protein>
<feature type="compositionally biased region" description="Low complexity" evidence="6">
    <location>
        <begin position="323"/>
        <end position="338"/>
    </location>
</feature>
<gene>
    <name evidence="9" type="ORF">L227DRAFT_602989</name>
</gene>
<sequence>MPVPAKCNQCKEVFRTLPDCEAHAARMGHQPHPAYFCELCPEVFTTQKQRSAHMQRAWHGTNPPPQVVAPAQPLAPPVQGISNMRYLCNNCAILLSSDAARLEHVQQTGHASFSRLTPLNEPQGDAVSQLQLSAQTPAAVASSSSSNEPAADVAAAAHSRSKETSTTRIQTPGTPSSSTMKPAQNAYCDKCKLWFDDRDALQEHFKADRSTHPHCGFCGLGFPSIINYAAHKARCPPPGTFPKGTNARDTAIPSRDTATPSNISYTGRSSQSVTTNGIAPSSTTPGSRWYPDSSIRSQADIWSTSSCGPASAYDRSEDHEHAASSAASSSGSLGGRSSVTESHPQAAASASIKDWQRRVPLAQAGSTAVNSPADTPPRSSFHCRSCLKDPCTEPVATVCGHLFCHSCILHEIETNMCCPVCQTAFLIELHIESD</sequence>
<dbReference type="Gene3D" id="3.30.160.60">
    <property type="entry name" value="Classic Zinc Finger"/>
    <property type="match status" value="1"/>
</dbReference>
<dbReference type="PROSITE" id="PS50157">
    <property type="entry name" value="ZINC_FINGER_C2H2_2"/>
    <property type="match status" value="1"/>
</dbReference>
<feature type="domain" description="C2H2-type" evidence="8">
    <location>
        <begin position="35"/>
        <end position="64"/>
    </location>
</feature>
<feature type="domain" description="RING-type" evidence="7">
    <location>
        <begin position="383"/>
        <end position="422"/>
    </location>
</feature>
<evidence type="ECO:0000256" key="5">
    <source>
        <dbReference type="PROSITE-ProRule" id="PRU00042"/>
    </source>
</evidence>
<dbReference type="PANTHER" id="PTHR24409">
    <property type="entry name" value="ZINC FINGER PROTEIN 142"/>
    <property type="match status" value="1"/>
</dbReference>
<dbReference type="GO" id="GO:0005634">
    <property type="term" value="C:nucleus"/>
    <property type="evidence" value="ECO:0007669"/>
    <property type="project" value="TreeGrafter"/>
</dbReference>
<dbReference type="OrthoDB" id="6333297at2759"/>
<reference evidence="9" key="1">
    <citation type="journal article" date="2018" name="Genome Biol. Evol.">
        <title>Genomics and development of Lentinus tigrinus, a white-rot wood-decaying mushroom with dimorphic fruiting bodies.</title>
        <authorList>
            <person name="Wu B."/>
            <person name="Xu Z."/>
            <person name="Knudson A."/>
            <person name="Carlson A."/>
            <person name="Chen N."/>
            <person name="Kovaka S."/>
            <person name="LaButti K."/>
            <person name="Lipzen A."/>
            <person name="Pennachio C."/>
            <person name="Riley R."/>
            <person name="Schakwitz W."/>
            <person name="Umezawa K."/>
            <person name="Ohm R.A."/>
            <person name="Grigoriev I.V."/>
            <person name="Nagy L.G."/>
            <person name="Gibbons J."/>
            <person name="Hibbett D."/>
        </authorList>
    </citation>
    <scope>NUCLEOTIDE SEQUENCE [LARGE SCALE GENOMIC DNA]</scope>
    <source>
        <strain evidence="9">ALCF2SS1-6</strain>
    </source>
</reference>
<feature type="region of interest" description="Disordered" evidence="6">
    <location>
        <begin position="239"/>
        <end position="292"/>
    </location>
</feature>
<keyword evidence="3 5" id="KW-0863">Zinc-finger</keyword>
<feature type="compositionally biased region" description="Polar residues" evidence="6">
    <location>
        <begin position="138"/>
        <end position="148"/>
    </location>
</feature>
<proteinExistence type="predicted"/>
<feature type="region of interest" description="Disordered" evidence="6">
    <location>
        <begin position="138"/>
        <end position="183"/>
    </location>
</feature>
<evidence type="ECO:0000256" key="3">
    <source>
        <dbReference type="ARBA" id="ARBA00022771"/>
    </source>
</evidence>
<feature type="compositionally biased region" description="Polar residues" evidence="6">
    <location>
        <begin position="166"/>
        <end position="182"/>
    </location>
</feature>
<evidence type="ECO:0000259" key="7">
    <source>
        <dbReference type="PROSITE" id="PS50089"/>
    </source>
</evidence>
<dbReference type="InterPro" id="IPR013087">
    <property type="entry name" value="Znf_C2H2_type"/>
</dbReference>
<dbReference type="PROSITE" id="PS00518">
    <property type="entry name" value="ZF_RING_1"/>
    <property type="match status" value="1"/>
</dbReference>
<dbReference type="Proteomes" id="UP000313359">
    <property type="component" value="Unassembled WGS sequence"/>
</dbReference>
<evidence type="ECO:0000256" key="1">
    <source>
        <dbReference type="ARBA" id="ARBA00022723"/>
    </source>
</evidence>
<evidence type="ECO:0000313" key="10">
    <source>
        <dbReference type="Proteomes" id="UP000313359"/>
    </source>
</evidence>
<keyword evidence="10" id="KW-1185">Reference proteome</keyword>
<dbReference type="SUPFAM" id="SSF57850">
    <property type="entry name" value="RING/U-box"/>
    <property type="match status" value="1"/>
</dbReference>
<evidence type="ECO:0000259" key="8">
    <source>
        <dbReference type="PROSITE" id="PS50157"/>
    </source>
</evidence>
<dbReference type="SMART" id="SM00355">
    <property type="entry name" value="ZnF_C2H2"/>
    <property type="match status" value="4"/>
</dbReference>
<evidence type="ECO:0000256" key="4">
    <source>
        <dbReference type="ARBA" id="ARBA00022833"/>
    </source>
</evidence>
<evidence type="ECO:0000313" key="9">
    <source>
        <dbReference type="EMBL" id="RPD56332.1"/>
    </source>
</evidence>
<feature type="region of interest" description="Disordered" evidence="6">
    <location>
        <begin position="310"/>
        <end position="354"/>
    </location>
</feature>
<dbReference type="InterPro" id="IPR013083">
    <property type="entry name" value="Znf_RING/FYVE/PHD"/>
</dbReference>
<feature type="compositionally biased region" description="Polar residues" evidence="6">
    <location>
        <begin position="256"/>
        <end position="286"/>
    </location>
</feature>
<dbReference type="PROSITE" id="PS50089">
    <property type="entry name" value="ZF_RING_2"/>
    <property type="match status" value="1"/>
</dbReference>
<keyword evidence="2" id="KW-0677">Repeat</keyword>
<accession>A0A5C2RZ36</accession>
<name>A0A5C2RZ36_9APHY</name>
<keyword evidence="1" id="KW-0479">Metal-binding</keyword>
<evidence type="ECO:0000256" key="6">
    <source>
        <dbReference type="SAM" id="MobiDB-lite"/>
    </source>
</evidence>
<organism evidence="9 10">
    <name type="scientific">Lentinus tigrinus ALCF2SS1-6</name>
    <dbReference type="NCBI Taxonomy" id="1328759"/>
    <lineage>
        <taxon>Eukaryota</taxon>
        <taxon>Fungi</taxon>
        <taxon>Dikarya</taxon>
        <taxon>Basidiomycota</taxon>
        <taxon>Agaricomycotina</taxon>
        <taxon>Agaricomycetes</taxon>
        <taxon>Polyporales</taxon>
        <taxon>Polyporaceae</taxon>
        <taxon>Lentinus</taxon>
    </lineage>
</organism>
<evidence type="ECO:0008006" key="11">
    <source>
        <dbReference type="Google" id="ProtNLM"/>
    </source>
</evidence>
<keyword evidence="4" id="KW-0862">Zinc</keyword>
<dbReference type="InterPro" id="IPR001841">
    <property type="entry name" value="Znf_RING"/>
</dbReference>
<dbReference type="STRING" id="1328759.A0A5C2RZ36"/>
<dbReference type="PROSITE" id="PS00028">
    <property type="entry name" value="ZINC_FINGER_C2H2_1"/>
    <property type="match status" value="1"/>
</dbReference>
<dbReference type="GO" id="GO:0000981">
    <property type="term" value="F:DNA-binding transcription factor activity, RNA polymerase II-specific"/>
    <property type="evidence" value="ECO:0007669"/>
    <property type="project" value="TreeGrafter"/>
</dbReference>